<evidence type="ECO:0000256" key="1">
    <source>
        <dbReference type="SAM" id="MobiDB-lite"/>
    </source>
</evidence>
<feature type="region of interest" description="Disordered" evidence="1">
    <location>
        <begin position="1"/>
        <end position="69"/>
    </location>
</feature>
<dbReference type="KEGG" id="bok:DM82_6003"/>
<dbReference type="EMBL" id="CP008727">
    <property type="protein sequence ID" value="AIO70553.1"/>
    <property type="molecule type" value="Genomic_DNA"/>
</dbReference>
<dbReference type="Proteomes" id="UP000029424">
    <property type="component" value="Chromosome 2"/>
</dbReference>
<dbReference type="AlphaFoldDB" id="A0AAI8BE93"/>
<evidence type="ECO:0000313" key="2">
    <source>
        <dbReference type="EMBL" id="AIO70553.1"/>
    </source>
</evidence>
<organism evidence="2 3">
    <name type="scientific">Burkholderia oklahomensis</name>
    <dbReference type="NCBI Taxonomy" id="342113"/>
    <lineage>
        <taxon>Bacteria</taxon>
        <taxon>Pseudomonadati</taxon>
        <taxon>Pseudomonadota</taxon>
        <taxon>Betaproteobacteria</taxon>
        <taxon>Burkholderiales</taxon>
        <taxon>Burkholderiaceae</taxon>
        <taxon>Burkholderia</taxon>
        <taxon>pseudomallei group</taxon>
    </lineage>
</organism>
<protein>
    <submittedName>
        <fullName evidence="2">Transposase</fullName>
    </submittedName>
</protein>
<gene>
    <name evidence="2" type="ORF">DM82_6003</name>
</gene>
<feature type="compositionally biased region" description="Low complexity" evidence="1">
    <location>
        <begin position="156"/>
        <end position="169"/>
    </location>
</feature>
<feature type="compositionally biased region" description="Basic residues" evidence="1">
    <location>
        <begin position="142"/>
        <end position="155"/>
    </location>
</feature>
<name>A0AAI8BE93_9BURK</name>
<keyword evidence="3" id="KW-1185">Reference proteome</keyword>
<accession>A0AAI8BE93</accession>
<feature type="region of interest" description="Disordered" evidence="1">
    <location>
        <begin position="142"/>
        <end position="169"/>
    </location>
</feature>
<sequence length="281" mass="30985">MRRRIRFPDRSLPAGGPAQEGNRGGRRQIREGQLLAAAPVPRLHGSERTGPSLGHARSGAPNPRYDAQSTARVVRDRTAIDARVASRRARSRHLAQGIGSSRLSCRPSARAVFRAVLVGRQAVVAARDRCFGLHLRRLPTGRFAHTRPPSRRSTYRARPPAARGARVSRSRSAVVFRTSYARRAGLRRTHRTAAGRSHSRTLARGAGRHAVAEALRRFAPGSSVRSRARTRQSLLSDRQDDPCRGFDQQPLTDSNEHIHAPSARFARDAQSLFAPDADARH</sequence>
<proteinExistence type="predicted"/>
<evidence type="ECO:0000313" key="3">
    <source>
        <dbReference type="Proteomes" id="UP000029424"/>
    </source>
</evidence>
<feature type="region of interest" description="Disordered" evidence="1">
    <location>
        <begin position="218"/>
        <end position="254"/>
    </location>
</feature>
<reference evidence="2 3" key="1">
    <citation type="submission" date="2014-06" db="EMBL/GenBank/DDBJ databases">
        <authorList>
            <person name="Bishop-Lilly K.A."/>
            <person name="Broomall S.M."/>
            <person name="Chain P.S."/>
            <person name="Chertkov O."/>
            <person name="Coyne S.R."/>
            <person name="Daligault H.E."/>
            <person name="Davenport K.W."/>
            <person name="Erkkila T."/>
            <person name="Frey K.G."/>
            <person name="Gibbons H.S."/>
            <person name="Gu W."/>
            <person name="Jaissle J."/>
            <person name="Johnson S.L."/>
            <person name="Koroleva G.I."/>
            <person name="Ladner J.T."/>
            <person name="Lo C.-C."/>
            <person name="Minogue T.D."/>
            <person name="Munk C."/>
            <person name="Palacios G.F."/>
            <person name="Redden C.L."/>
            <person name="Rosenzweig C.N."/>
            <person name="Scholz M.B."/>
            <person name="Teshima H."/>
            <person name="Xu Y."/>
        </authorList>
    </citation>
    <scope>NUCLEOTIDE SEQUENCE [LARGE SCALE GENOMIC DNA]</scope>
    <source>
        <strain evidence="2 3">EO147</strain>
    </source>
</reference>